<dbReference type="RefSeq" id="WP_130557506.1">
    <property type="nucleotide sequence ID" value="NZ_AP028947.1"/>
</dbReference>
<dbReference type="SUPFAM" id="SSF52833">
    <property type="entry name" value="Thioredoxin-like"/>
    <property type="match status" value="2"/>
</dbReference>
<dbReference type="InterPro" id="IPR036249">
    <property type="entry name" value="Thioredoxin-like_sf"/>
</dbReference>
<evidence type="ECO:0000313" key="2">
    <source>
        <dbReference type="EMBL" id="BET27413.1"/>
    </source>
</evidence>
<dbReference type="SFLD" id="SFLDG01202">
    <property type="entry name" value="SUF2.2"/>
    <property type="match status" value="1"/>
</dbReference>
<dbReference type="PANTHER" id="PTHR45288">
    <property type="entry name" value="THIOREDOXIN FAMILY PROTEIN"/>
    <property type="match status" value="1"/>
</dbReference>
<protein>
    <submittedName>
        <fullName evidence="2">Glutathione S-transferase N-terminal domain-containing protein</fullName>
    </submittedName>
</protein>
<dbReference type="SFLD" id="SFLDG01181">
    <property type="entry name" value="SUF2"/>
    <property type="match status" value="1"/>
</dbReference>
<dbReference type="InterPro" id="IPR004045">
    <property type="entry name" value="Glutathione_S-Trfase_N"/>
</dbReference>
<keyword evidence="3" id="KW-1185">Reference proteome</keyword>
<organism evidence="2 3">
    <name type="scientific">Limnobacter thiooxidans</name>
    <dbReference type="NCBI Taxonomy" id="131080"/>
    <lineage>
        <taxon>Bacteria</taxon>
        <taxon>Pseudomonadati</taxon>
        <taxon>Pseudomonadota</taxon>
        <taxon>Betaproteobacteria</taxon>
        <taxon>Burkholderiales</taxon>
        <taxon>Burkholderiaceae</taxon>
        <taxon>Limnobacter</taxon>
    </lineage>
</organism>
<name>A0AA86J2R3_9BURK</name>
<feature type="domain" description="GST N-terminal" evidence="1">
    <location>
        <begin position="33"/>
        <end position="115"/>
    </location>
</feature>
<dbReference type="SFLD" id="SFLDS00019">
    <property type="entry name" value="Glutathione_Transferase_(cytos"/>
    <property type="match status" value="1"/>
</dbReference>
<dbReference type="Proteomes" id="UP001329151">
    <property type="component" value="Chromosome"/>
</dbReference>
<proteinExistence type="predicted"/>
<dbReference type="CDD" id="cd03041">
    <property type="entry name" value="GST_N_2GST_N"/>
    <property type="match status" value="1"/>
</dbReference>
<dbReference type="PROSITE" id="PS00195">
    <property type="entry name" value="GLUTAREDOXIN_1"/>
    <property type="match status" value="1"/>
</dbReference>
<evidence type="ECO:0000313" key="3">
    <source>
        <dbReference type="Proteomes" id="UP001329151"/>
    </source>
</evidence>
<dbReference type="PROSITE" id="PS51354">
    <property type="entry name" value="GLUTAREDOXIN_2"/>
    <property type="match status" value="1"/>
</dbReference>
<dbReference type="InterPro" id="IPR040079">
    <property type="entry name" value="Glutathione_S-Trfase"/>
</dbReference>
<dbReference type="KEGG" id="lto:RGQ30_29140"/>
<dbReference type="Pfam" id="PF13417">
    <property type="entry name" value="GST_N_3"/>
    <property type="match status" value="2"/>
</dbReference>
<feature type="domain" description="GST N-terminal" evidence="1">
    <location>
        <begin position="152"/>
        <end position="252"/>
    </location>
</feature>
<reference evidence="2 3" key="1">
    <citation type="submission" date="2023-10" db="EMBL/GenBank/DDBJ databases">
        <title>Complete Genome Sequence of Limnobacter thiooxidans CS-K2T, Isolated from freshwater lake sediments in Bavaria, Germany.</title>
        <authorList>
            <person name="Naruki M."/>
            <person name="Watanabe A."/>
            <person name="Warashina T."/>
            <person name="Morita T."/>
            <person name="Arakawa K."/>
        </authorList>
    </citation>
    <scope>NUCLEOTIDE SEQUENCE [LARGE SCALE GENOMIC DNA]</scope>
    <source>
        <strain evidence="2 3">CS-K2</strain>
    </source>
</reference>
<dbReference type="AlphaFoldDB" id="A0AA86J2R3"/>
<sequence>MKHMFKVALATAASTLRGWQGMVTEPAAVQPDKPLKLYEFEGCPYCRLVRETLTELSLDADIYPCPKGGQRFRPQVVAQGGKAQFPFLVDDNTDVALYESADIIEYLYRTYAKRPVPLRVKAALPQAVSSLANSALGFGAGNKARKSMQPEQMLTLYSFEASPFCRPVREVLCELEIAYHLVNLGKEQFADMGVNGVHAALGEYNPVKGGKREQFMAKTNKMMVPYLEDPNTGKAMFESKAIVAYLLETYGA</sequence>
<dbReference type="EMBL" id="AP028947">
    <property type="protein sequence ID" value="BET27413.1"/>
    <property type="molecule type" value="Genomic_DNA"/>
</dbReference>
<dbReference type="InterPro" id="IPR011767">
    <property type="entry name" value="GLR_AS"/>
</dbReference>
<accession>A0AA86J2R3</accession>
<gene>
    <name evidence="2" type="ORF">RGQ30_29140</name>
</gene>
<dbReference type="PANTHER" id="PTHR45288:SF2">
    <property type="entry name" value="THIOREDOXIN FAMILY PROTEIN"/>
    <property type="match status" value="1"/>
</dbReference>
<dbReference type="PROSITE" id="PS50404">
    <property type="entry name" value="GST_NTER"/>
    <property type="match status" value="2"/>
</dbReference>
<evidence type="ECO:0000259" key="1">
    <source>
        <dbReference type="PROSITE" id="PS50404"/>
    </source>
</evidence>
<dbReference type="Gene3D" id="3.40.30.10">
    <property type="entry name" value="Glutaredoxin"/>
    <property type="match status" value="2"/>
</dbReference>